<evidence type="ECO:0000256" key="1">
    <source>
        <dbReference type="SAM" id="MobiDB-lite"/>
    </source>
</evidence>
<dbReference type="GeneID" id="55992742"/>
<dbReference type="EMBL" id="CP055900">
    <property type="protein sequence ID" value="QKX58123.1"/>
    <property type="molecule type" value="Genomic_DNA"/>
</dbReference>
<reference evidence="3" key="1">
    <citation type="submission" date="2020-06" db="EMBL/GenBank/DDBJ databases">
        <title>A chromosome-scale genome assembly of Talaromyces rugulosus W13939.</title>
        <authorList>
            <person name="Wang B."/>
            <person name="Guo L."/>
            <person name="Ye K."/>
            <person name="Wang L."/>
        </authorList>
    </citation>
    <scope>NUCLEOTIDE SEQUENCE [LARGE SCALE GENOMIC DNA]</scope>
    <source>
        <strain evidence="3">W13939</strain>
    </source>
</reference>
<dbReference type="PANTHER" id="PTHR14303">
    <property type="entry name" value="DNA POLYMERASE DELTA SUBUNIT 4"/>
    <property type="match status" value="1"/>
</dbReference>
<dbReference type="PANTHER" id="PTHR14303:SF0">
    <property type="entry name" value="DNA POLYMERASE DELTA SUBUNIT 4"/>
    <property type="match status" value="1"/>
</dbReference>
<proteinExistence type="predicted"/>
<dbReference type="RefSeq" id="XP_035344301.1">
    <property type="nucleotide sequence ID" value="XM_035488408.1"/>
</dbReference>
<dbReference type="Proteomes" id="UP000509510">
    <property type="component" value="Chromosome III"/>
</dbReference>
<accession>A0A7H8QZH0</accession>
<dbReference type="GO" id="GO:0043625">
    <property type="term" value="C:delta DNA polymerase complex"/>
    <property type="evidence" value="ECO:0007669"/>
    <property type="project" value="TreeGrafter"/>
</dbReference>
<name>A0A7H8QZH0_TALRU</name>
<feature type="region of interest" description="Disordered" evidence="1">
    <location>
        <begin position="1"/>
        <end position="35"/>
    </location>
</feature>
<dbReference type="Pfam" id="PF04081">
    <property type="entry name" value="DNA_pol_delta_4"/>
    <property type="match status" value="1"/>
</dbReference>
<dbReference type="GO" id="GO:0003887">
    <property type="term" value="F:DNA-directed DNA polymerase activity"/>
    <property type="evidence" value="ECO:0007669"/>
    <property type="project" value="TreeGrafter"/>
</dbReference>
<feature type="region of interest" description="Disordered" evidence="1">
    <location>
        <begin position="52"/>
        <end position="87"/>
    </location>
</feature>
<keyword evidence="3" id="KW-1185">Reference proteome</keyword>
<dbReference type="OrthoDB" id="337486at2759"/>
<dbReference type="GO" id="GO:0006261">
    <property type="term" value="P:DNA-templated DNA replication"/>
    <property type="evidence" value="ECO:0007669"/>
    <property type="project" value="TreeGrafter"/>
</dbReference>
<evidence type="ECO:0000313" key="3">
    <source>
        <dbReference type="Proteomes" id="UP000509510"/>
    </source>
</evidence>
<dbReference type="InterPro" id="IPR007218">
    <property type="entry name" value="DNA_pol_delta_4"/>
</dbReference>
<feature type="compositionally biased region" description="Polar residues" evidence="1">
    <location>
        <begin position="8"/>
        <end position="28"/>
    </location>
</feature>
<sequence>MPPRRSSGRTTGQQSTLSFSNSRVTKPSATAAAKQIKAEPIAKEIIKEATSDASRVVPVVESPEPPVADIITEKEKDELDEPQTDEDRKALKVSETAIRNYWTEEERRSSTPRVHQKHLDVDEKILRHFDLSSQYGPCIGISRIRRWRRANMLDLDPPIEVLAVLLKERKTPVKERAYVDELLS</sequence>
<dbReference type="AlphaFoldDB" id="A0A7H8QZH0"/>
<dbReference type="GO" id="GO:0000731">
    <property type="term" value="P:DNA synthesis involved in DNA repair"/>
    <property type="evidence" value="ECO:0007669"/>
    <property type="project" value="InterPro"/>
</dbReference>
<dbReference type="KEGG" id="trg:TRUGW13939_05244"/>
<evidence type="ECO:0008006" key="4">
    <source>
        <dbReference type="Google" id="ProtNLM"/>
    </source>
</evidence>
<organism evidence="2 3">
    <name type="scientific">Talaromyces rugulosus</name>
    <name type="common">Penicillium rugulosum</name>
    <dbReference type="NCBI Taxonomy" id="121627"/>
    <lineage>
        <taxon>Eukaryota</taxon>
        <taxon>Fungi</taxon>
        <taxon>Dikarya</taxon>
        <taxon>Ascomycota</taxon>
        <taxon>Pezizomycotina</taxon>
        <taxon>Eurotiomycetes</taxon>
        <taxon>Eurotiomycetidae</taxon>
        <taxon>Eurotiales</taxon>
        <taxon>Trichocomaceae</taxon>
        <taxon>Talaromyces</taxon>
        <taxon>Talaromyces sect. Islandici</taxon>
    </lineage>
</organism>
<evidence type="ECO:0000313" key="2">
    <source>
        <dbReference type="EMBL" id="QKX58123.1"/>
    </source>
</evidence>
<protein>
    <recommendedName>
        <fullName evidence="4">DNA polymerase delta subunit 4</fullName>
    </recommendedName>
</protein>
<gene>
    <name evidence="2" type="ORF">TRUGW13939_05244</name>
</gene>